<dbReference type="EMBL" id="JACHIW010000002">
    <property type="protein sequence ID" value="MBB5159021.1"/>
    <property type="molecule type" value="Genomic_DNA"/>
</dbReference>
<evidence type="ECO:0000313" key="4">
    <source>
        <dbReference type="Proteomes" id="UP000584374"/>
    </source>
</evidence>
<dbReference type="SUPFAM" id="SSF51430">
    <property type="entry name" value="NAD(P)-linked oxidoreductase"/>
    <property type="match status" value="1"/>
</dbReference>
<keyword evidence="4" id="KW-1185">Reference proteome</keyword>
<dbReference type="PANTHER" id="PTHR43364">
    <property type="entry name" value="NADH-SPECIFIC METHYLGLYOXAL REDUCTASE-RELATED"/>
    <property type="match status" value="1"/>
</dbReference>
<name>A0A840QG05_9PSEU</name>
<accession>A0A840QG05</accession>
<dbReference type="GO" id="GO:0016491">
    <property type="term" value="F:oxidoreductase activity"/>
    <property type="evidence" value="ECO:0007669"/>
    <property type="project" value="UniProtKB-KW"/>
</dbReference>
<comment type="caution">
    <text evidence="3">The sequence shown here is derived from an EMBL/GenBank/DDBJ whole genome shotgun (WGS) entry which is preliminary data.</text>
</comment>
<evidence type="ECO:0000259" key="2">
    <source>
        <dbReference type="Pfam" id="PF00248"/>
    </source>
</evidence>
<dbReference type="InterPro" id="IPR020471">
    <property type="entry name" value="AKR"/>
</dbReference>
<evidence type="ECO:0000256" key="1">
    <source>
        <dbReference type="ARBA" id="ARBA00023002"/>
    </source>
</evidence>
<dbReference type="InterPro" id="IPR036812">
    <property type="entry name" value="NAD(P)_OxRdtase_dom_sf"/>
</dbReference>
<dbReference type="InterPro" id="IPR050523">
    <property type="entry name" value="AKR_Detox_Biosynth"/>
</dbReference>
<sequence>MSLRRLGLDHIDLFQLHRIDAKIPLAEQVGELKNLQDEGKIVAIGLSQVTVGQIEQAREIADIVTVQNRYNLTDRSSAAVLDYCTREGIGFIPWAPVAAGELARPGGPVDRAAAAHDAAPSQIALAWLLAHSEVMLPIPGTSKLSHLEDNIAAANLRLSAEEIDELTDAALLHQS</sequence>
<dbReference type="Proteomes" id="UP000584374">
    <property type="component" value="Unassembled WGS sequence"/>
</dbReference>
<dbReference type="CDD" id="cd19088">
    <property type="entry name" value="AKR_AKR13B1"/>
    <property type="match status" value="1"/>
</dbReference>
<dbReference type="Pfam" id="PF00248">
    <property type="entry name" value="Aldo_ket_red"/>
    <property type="match status" value="1"/>
</dbReference>
<dbReference type="Gene3D" id="3.20.20.100">
    <property type="entry name" value="NADP-dependent oxidoreductase domain"/>
    <property type="match status" value="1"/>
</dbReference>
<dbReference type="InterPro" id="IPR023210">
    <property type="entry name" value="NADP_OxRdtase_dom"/>
</dbReference>
<gene>
    <name evidence="3" type="ORF">BJ970_006620</name>
</gene>
<proteinExistence type="predicted"/>
<keyword evidence="1" id="KW-0560">Oxidoreductase</keyword>
<feature type="domain" description="NADP-dependent oxidoreductase" evidence="2">
    <location>
        <begin position="2"/>
        <end position="168"/>
    </location>
</feature>
<organism evidence="3 4">
    <name type="scientific">Saccharopolyspora phatthalungensis</name>
    <dbReference type="NCBI Taxonomy" id="664693"/>
    <lineage>
        <taxon>Bacteria</taxon>
        <taxon>Bacillati</taxon>
        <taxon>Actinomycetota</taxon>
        <taxon>Actinomycetes</taxon>
        <taxon>Pseudonocardiales</taxon>
        <taxon>Pseudonocardiaceae</taxon>
        <taxon>Saccharopolyspora</taxon>
    </lineage>
</organism>
<evidence type="ECO:0000313" key="3">
    <source>
        <dbReference type="EMBL" id="MBB5159021.1"/>
    </source>
</evidence>
<reference evidence="3 4" key="1">
    <citation type="submission" date="2020-08" db="EMBL/GenBank/DDBJ databases">
        <title>Sequencing the genomes of 1000 actinobacteria strains.</title>
        <authorList>
            <person name="Klenk H.-P."/>
        </authorList>
    </citation>
    <scope>NUCLEOTIDE SEQUENCE [LARGE SCALE GENOMIC DNA]</scope>
    <source>
        <strain evidence="3 4">DSM 45584</strain>
    </source>
</reference>
<dbReference type="AlphaFoldDB" id="A0A840QG05"/>
<protein>
    <submittedName>
        <fullName evidence="3">Aryl-alcohol dehydrogenase-like predicted oxidoreductase</fullName>
    </submittedName>
</protein>
<dbReference type="PANTHER" id="PTHR43364:SF4">
    <property type="entry name" value="NAD(P)-LINKED OXIDOREDUCTASE SUPERFAMILY PROTEIN"/>
    <property type="match status" value="1"/>
</dbReference>
<dbReference type="RefSeq" id="WP_312864572.1">
    <property type="nucleotide sequence ID" value="NZ_JACHIW010000002.1"/>
</dbReference>
<dbReference type="PRINTS" id="PR00069">
    <property type="entry name" value="ALDKETRDTASE"/>
</dbReference>